<evidence type="ECO:0000313" key="1">
    <source>
        <dbReference type="EMBL" id="QQB46201.1"/>
    </source>
</evidence>
<dbReference type="AlphaFoldDB" id="A0A7T4JUU0"/>
<name>A0A7T4JUU0_9CORY</name>
<proteinExistence type="predicted"/>
<gene>
    <name evidence="1" type="ORF">I6I10_12270</name>
</gene>
<sequence>MKSTVRLNDTDSIEFDWSQFSALRKEGQKLAVAAGEVIRGRADSYPQAASTKRYRVRKGANISAIVEPATPHAKNSNAKHNTLLKILGSM</sequence>
<organism evidence="1 2">
    <name type="scientific">Corynebacterium glucuronolyticum</name>
    <dbReference type="NCBI Taxonomy" id="39791"/>
    <lineage>
        <taxon>Bacteria</taxon>
        <taxon>Bacillati</taxon>
        <taxon>Actinomycetota</taxon>
        <taxon>Actinomycetes</taxon>
        <taxon>Mycobacteriales</taxon>
        <taxon>Corynebacteriaceae</taxon>
        <taxon>Corynebacterium</taxon>
    </lineage>
</organism>
<dbReference type="EMBL" id="CP066007">
    <property type="protein sequence ID" value="QQB46201.1"/>
    <property type="molecule type" value="Genomic_DNA"/>
</dbReference>
<dbReference type="GeneID" id="92759528"/>
<protein>
    <submittedName>
        <fullName evidence="1">Uncharacterized protein</fullName>
    </submittedName>
</protein>
<reference evidence="1 2" key="1">
    <citation type="submission" date="2020-12" db="EMBL/GenBank/DDBJ databases">
        <title>FDA dAtabase for Regulatory Grade micrObial Sequences (FDA-ARGOS): Supporting development and validation of Infectious Disease Dx tests.</title>
        <authorList>
            <person name="Sproer C."/>
            <person name="Gronow S."/>
            <person name="Severitt S."/>
            <person name="Schroder I."/>
            <person name="Tallon L."/>
            <person name="Sadzewicz L."/>
            <person name="Zhao X."/>
            <person name="Boylan J."/>
            <person name="Ott S."/>
            <person name="Bowen H."/>
            <person name="Vavikolanu K."/>
            <person name="Mehta A."/>
            <person name="Aluvathingal J."/>
            <person name="Nadendla S."/>
            <person name="Lowell S."/>
            <person name="Myers T."/>
            <person name="Yan Y."/>
            <person name="Sichtig H."/>
        </authorList>
    </citation>
    <scope>NUCLEOTIDE SEQUENCE [LARGE SCALE GENOMIC DNA]</scope>
    <source>
        <strain evidence="1 2">FDAARGOS_1053</strain>
    </source>
</reference>
<dbReference type="Proteomes" id="UP000596145">
    <property type="component" value="Chromosome"/>
</dbReference>
<dbReference type="RefSeq" id="WP_084036415.1">
    <property type="nucleotide sequence ID" value="NZ_CP066007.1"/>
</dbReference>
<evidence type="ECO:0000313" key="2">
    <source>
        <dbReference type="Proteomes" id="UP000596145"/>
    </source>
</evidence>
<accession>A0A7T4JUU0</accession>